<sequence>MLVALGLAAALLQPAVASSAAASPAAESAADPAPLTNLAHLDFLGDTVSPPDGPEHTTYRLAQEPELGVLWTYADRRDSGAYERVGGGPYDAATDTWAQGAYNADDLARAAVVYLRHWRQTGAEDSRDRAYQLLRSLTYLQTATGPNAGNVVLWMQPDGSLNPSPVPVELPAPSDSGESYWTARTLWALGEGYQAFAEPDPEFAAFLADRLDLALTALERDSLTRYGQWDVADGTKVPAWLVVDGADATAEAVLGLAAYVEAAPASARTDRVRTDLQRYAEGIAAMSGGDATTWPYGAILPWTHSQSMWHAWAAQMPAALAVAADALDRPALLRPAVTDAAVFTPALLTSTGPVNGLLPAPTDRTQIAYGVDSRVQSLLAVAQAAKRPGLDQLAGLTAAWYFGANRAGTPMYDPATGVTFDGLNADGVVNQNSGAESAIHGLLSMLALDAHPDVAAAALGATSLVNQDGIEVVEAEAATPAGGARVVTLADGWTGESAWSGAAYLEVPAGGTATWTVPASDQPRLVQPVVNLVATRSARLDWTSGRLQLGAVDTSAGGAQGVTEAPGALTPVTLRRELPAGATNLGAAVRRSTTLPAQVDALLLTPRVSRLVLAGPGGGSALLRSVGSRAETTTLALPGSGSATVRSYDGSGRLRREATVTGTEVQVLVLAGGFTVVTR</sequence>
<gene>
    <name evidence="2" type="ORF">J4E96_03955</name>
</gene>
<name>A0A8A4ZJ64_9MICO</name>
<keyword evidence="1" id="KW-0732">Signal</keyword>
<dbReference type="KEGG" id="psic:J4E96_03955"/>
<dbReference type="EMBL" id="CP071868">
    <property type="protein sequence ID" value="QTE31305.1"/>
    <property type="molecule type" value="Genomic_DNA"/>
</dbReference>
<organism evidence="2 3">
    <name type="scientific">Pengzhenrongella sicca</name>
    <dbReference type="NCBI Taxonomy" id="2819238"/>
    <lineage>
        <taxon>Bacteria</taxon>
        <taxon>Bacillati</taxon>
        <taxon>Actinomycetota</taxon>
        <taxon>Actinomycetes</taxon>
        <taxon>Micrococcales</taxon>
        <taxon>Pengzhenrongella</taxon>
    </lineage>
</organism>
<keyword evidence="3" id="KW-1185">Reference proteome</keyword>
<evidence type="ECO:0000313" key="2">
    <source>
        <dbReference type="EMBL" id="QTE31305.1"/>
    </source>
</evidence>
<dbReference type="AlphaFoldDB" id="A0A8A4ZJ64"/>
<dbReference type="Proteomes" id="UP000663937">
    <property type="component" value="Chromosome"/>
</dbReference>
<proteinExistence type="predicted"/>
<reference evidence="2" key="1">
    <citation type="submission" date="2021-03" db="EMBL/GenBank/DDBJ databases">
        <title>Pengzhenrongella sicca gen. nov., sp. nov., a new member of suborder Micrococcineae isolated from High-Arctic tundra soil.</title>
        <authorList>
            <person name="Peng F."/>
        </authorList>
    </citation>
    <scope>NUCLEOTIDE SEQUENCE</scope>
    <source>
        <strain evidence="2">LRZ-2</strain>
    </source>
</reference>
<protein>
    <submittedName>
        <fullName evidence="2">Uncharacterized protein</fullName>
    </submittedName>
</protein>
<accession>A0A8A4ZJ64</accession>
<evidence type="ECO:0000313" key="3">
    <source>
        <dbReference type="Proteomes" id="UP000663937"/>
    </source>
</evidence>
<evidence type="ECO:0000256" key="1">
    <source>
        <dbReference type="SAM" id="SignalP"/>
    </source>
</evidence>
<feature type="chain" id="PRO_5039554843" evidence="1">
    <location>
        <begin position="23"/>
        <end position="679"/>
    </location>
</feature>
<feature type="signal peptide" evidence="1">
    <location>
        <begin position="1"/>
        <end position="22"/>
    </location>
</feature>